<comment type="caution">
    <text evidence="2">The sequence shown here is derived from an EMBL/GenBank/DDBJ whole genome shotgun (WGS) entry which is preliminary data.</text>
</comment>
<name>A0A8H5BAC6_9AGAR</name>
<dbReference type="Pfam" id="PF24840">
    <property type="entry name" value="NTF2_SigF"/>
    <property type="match status" value="1"/>
</dbReference>
<feature type="domain" description="SigF-like NTF2-like" evidence="1">
    <location>
        <begin position="30"/>
        <end position="198"/>
    </location>
</feature>
<dbReference type="AlphaFoldDB" id="A0A8H5BAC6"/>
<reference evidence="2 3" key="1">
    <citation type="journal article" date="2020" name="ISME J.">
        <title>Uncovering the hidden diversity of litter-decomposition mechanisms in mushroom-forming fungi.</title>
        <authorList>
            <person name="Floudas D."/>
            <person name="Bentzer J."/>
            <person name="Ahren D."/>
            <person name="Johansson T."/>
            <person name="Persson P."/>
            <person name="Tunlid A."/>
        </authorList>
    </citation>
    <scope>NUCLEOTIDE SEQUENCE [LARGE SCALE GENOMIC DNA]</scope>
    <source>
        <strain evidence="2 3">CBS 101986</strain>
    </source>
</reference>
<dbReference type="OrthoDB" id="2344312at2759"/>
<protein>
    <recommendedName>
        <fullName evidence="1">SigF-like NTF2-like domain-containing protein</fullName>
    </recommendedName>
</protein>
<proteinExistence type="predicted"/>
<sequence>MSQITSRSRCSRRSPLLTLCCSPPPRCLIMQSPSQEIQSVMELIHSAITPDIQKAAINKFFTSDAALRTPWYSVRAGILSREDILGIYQWYRTVSPVIDVHVEDSVYDRLHNIVYADVTILYHFRMTPWAPAGCRVMSRFTLRQELGLHYIAMQEDFLHPEDAASVCIPYLASFVRMFLSARTLSVNLWARIAQVFGIWRAAPGVDHIHIEEVMAAPVEPGVGEGKMKNRVKREAKRAIKRGKQRQQAEGDMFGSNEVLLQDKDFPWRVENVVQCESRSTAPKVTNKSRFGGPIPGSRFSAVCERGSPQSLLNHVVTGKGPYDD</sequence>
<evidence type="ECO:0000259" key="1">
    <source>
        <dbReference type="Pfam" id="PF24840"/>
    </source>
</evidence>
<dbReference type="Proteomes" id="UP000567179">
    <property type="component" value="Unassembled WGS sequence"/>
</dbReference>
<evidence type="ECO:0000313" key="2">
    <source>
        <dbReference type="EMBL" id="KAF5319473.1"/>
    </source>
</evidence>
<dbReference type="PANTHER" id="PTHR35393">
    <property type="entry name" value="CHROMOSOME 1, WHOLE GENOME SHOTGUN SEQUENCE"/>
    <property type="match status" value="1"/>
</dbReference>
<dbReference type="InterPro" id="IPR057514">
    <property type="entry name" value="NTF2_SigF"/>
</dbReference>
<dbReference type="PANTHER" id="PTHR35393:SF1">
    <property type="entry name" value="SNOAL-LIKE DOMAIN-CONTAINING PROTEIN"/>
    <property type="match status" value="1"/>
</dbReference>
<accession>A0A8H5BAC6</accession>
<organism evidence="2 3">
    <name type="scientific">Psilocybe cf. subviscida</name>
    <dbReference type="NCBI Taxonomy" id="2480587"/>
    <lineage>
        <taxon>Eukaryota</taxon>
        <taxon>Fungi</taxon>
        <taxon>Dikarya</taxon>
        <taxon>Basidiomycota</taxon>
        <taxon>Agaricomycotina</taxon>
        <taxon>Agaricomycetes</taxon>
        <taxon>Agaricomycetidae</taxon>
        <taxon>Agaricales</taxon>
        <taxon>Agaricineae</taxon>
        <taxon>Strophariaceae</taxon>
        <taxon>Psilocybe</taxon>
    </lineage>
</organism>
<keyword evidence="3" id="KW-1185">Reference proteome</keyword>
<evidence type="ECO:0000313" key="3">
    <source>
        <dbReference type="Proteomes" id="UP000567179"/>
    </source>
</evidence>
<dbReference type="EMBL" id="JAACJJ010000029">
    <property type="protein sequence ID" value="KAF5319473.1"/>
    <property type="molecule type" value="Genomic_DNA"/>
</dbReference>
<gene>
    <name evidence="2" type="ORF">D9619_008752</name>
</gene>